<dbReference type="RefSeq" id="WP_105016360.1">
    <property type="nucleotide sequence ID" value="NZ_MSCN01000001.1"/>
</dbReference>
<evidence type="ECO:0000256" key="1">
    <source>
        <dbReference type="SAM" id="SignalP"/>
    </source>
</evidence>
<gene>
    <name evidence="3" type="ORF">BTO18_11525</name>
</gene>
<reference evidence="3 4" key="1">
    <citation type="submission" date="2016-12" db="EMBL/GenBank/DDBJ databases">
        <title>Trade-off between light-utilization and light-protection in marine flavobacteria.</title>
        <authorList>
            <person name="Kumagai Y."/>
            <person name="Yoshizawa S."/>
            <person name="Kogure K."/>
            <person name="Iwasaki W."/>
        </authorList>
    </citation>
    <scope>NUCLEOTIDE SEQUENCE [LARGE SCALE GENOMIC DNA]</scope>
    <source>
        <strain evidence="3 4">NBRC 108759</strain>
    </source>
</reference>
<evidence type="ECO:0000259" key="2">
    <source>
        <dbReference type="Pfam" id="PF18942"/>
    </source>
</evidence>
<feature type="chain" id="PRO_5015721765" description="DUF5689 domain-containing protein" evidence="1">
    <location>
        <begin position="21"/>
        <end position="474"/>
    </location>
</feature>
<name>A0A2S7WQ74_9FLAO</name>
<dbReference type="Gene3D" id="2.60.120.200">
    <property type="match status" value="1"/>
</dbReference>
<keyword evidence="1" id="KW-0732">Signal</keyword>
<dbReference type="OrthoDB" id="1492759at2"/>
<evidence type="ECO:0000313" key="4">
    <source>
        <dbReference type="Proteomes" id="UP000238882"/>
    </source>
</evidence>
<sequence>MKTNKIIILLLAFVTSISFTSCVDDADYSVPQTLGVEENIKLNSLLDSINNNLLELKSISDVKALYISGNDPVKIASNIVVKGYVVSSDASGNFFREFYMQDKPNNPTSGIKVALNLNDIYNKYNFGREVYIRLKGIYVGETNSGDGVTAIGGKIKLTDTREIESITLNQSGNHIFRSQNTEIIVPKIVTLGGIDNVSNIGTYVKVENAFFSGDVEGKAYIDPAEDFDTKRKIETCQGLGFVDSFVETSSFADFANIALPDGGGSLNGIVTRDFGGDFTVLVLNSAADVDMNGTKCTPAPLVDFPTTLLDENFDTTSGNININGWTNYREAGTESWESYFDTNTRSRAARVGSFRSGDASTITWLITNDIDLDNTTEEYLSFETSTSFADGSELEVLISTDWDGTEAGVSSATWETLPARIASNSSNFREFFSSTFINLSDYTGSVYIAFKYTGNGDEDFDGTYELDNLVINAK</sequence>
<comment type="caution">
    <text evidence="3">The sequence shown here is derived from an EMBL/GenBank/DDBJ whole genome shotgun (WGS) entry which is preliminary data.</text>
</comment>
<dbReference type="AlphaFoldDB" id="A0A2S7WQ74"/>
<keyword evidence="4" id="KW-1185">Reference proteome</keyword>
<protein>
    <recommendedName>
        <fullName evidence="2">DUF5689 domain-containing protein</fullName>
    </recommendedName>
</protein>
<feature type="signal peptide" evidence="1">
    <location>
        <begin position="1"/>
        <end position="20"/>
    </location>
</feature>
<dbReference type="InterPro" id="IPR043744">
    <property type="entry name" value="DUF5689"/>
</dbReference>
<accession>A0A2S7WQ74</accession>
<dbReference type="PROSITE" id="PS51257">
    <property type="entry name" value="PROKAR_LIPOPROTEIN"/>
    <property type="match status" value="1"/>
</dbReference>
<evidence type="ECO:0000313" key="3">
    <source>
        <dbReference type="EMBL" id="PQJ79765.1"/>
    </source>
</evidence>
<feature type="domain" description="DUF5689" evidence="2">
    <location>
        <begin position="56"/>
        <end position="289"/>
    </location>
</feature>
<dbReference type="Pfam" id="PF18942">
    <property type="entry name" value="DUF5689"/>
    <property type="match status" value="1"/>
</dbReference>
<proteinExistence type="predicted"/>
<organism evidence="3 4">
    <name type="scientific">Polaribacter porphyrae</name>
    <dbReference type="NCBI Taxonomy" id="1137780"/>
    <lineage>
        <taxon>Bacteria</taxon>
        <taxon>Pseudomonadati</taxon>
        <taxon>Bacteroidota</taxon>
        <taxon>Flavobacteriia</taxon>
        <taxon>Flavobacteriales</taxon>
        <taxon>Flavobacteriaceae</taxon>
    </lineage>
</organism>
<dbReference type="Proteomes" id="UP000238882">
    <property type="component" value="Unassembled WGS sequence"/>
</dbReference>
<dbReference type="NCBIfam" id="NF038128">
    <property type="entry name" value="choice_anch_J"/>
    <property type="match status" value="1"/>
</dbReference>
<dbReference type="EMBL" id="MSCN01000001">
    <property type="protein sequence ID" value="PQJ79765.1"/>
    <property type="molecule type" value="Genomic_DNA"/>
</dbReference>